<keyword evidence="5" id="KW-1185">Reference proteome</keyword>
<dbReference type="InterPro" id="IPR009000">
    <property type="entry name" value="Transl_B-barrel_sf"/>
</dbReference>
<dbReference type="Pfam" id="PF01247">
    <property type="entry name" value="Ribosomal_L35Ae"/>
    <property type="match status" value="1"/>
</dbReference>
<dbReference type="AlphaFoldDB" id="A0A1E4TLY8"/>
<evidence type="ECO:0000313" key="5">
    <source>
        <dbReference type="Proteomes" id="UP000095023"/>
    </source>
</evidence>
<dbReference type="GO" id="GO:0006412">
    <property type="term" value="P:translation"/>
    <property type="evidence" value="ECO:0007669"/>
    <property type="project" value="InterPro"/>
</dbReference>
<organism evidence="4 5">
    <name type="scientific">Tortispora caseinolytica NRRL Y-17796</name>
    <dbReference type="NCBI Taxonomy" id="767744"/>
    <lineage>
        <taxon>Eukaryota</taxon>
        <taxon>Fungi</taxon>
        <taxon>Dikarya</taxon>
        <taxon>Ascomycota</taxon>
        <taxon>Saccharomycotina</taxon>
        <taxon>Trigonopsidomycetes</taxon>
        <taxon>Trigonopsidales</taxon>
        <taxon>Trigonopsidaceae</taxon>
        <taxon>Tortispora</taxon>
    </lineage>
</organism>
<keyword evidence="2" id="KW-0689">Ribosomal protein</keyword>
<name>A0A1E4TLY8_9ASCO</name>
<dbReference type="GO" id="GO:1990904">
    <property type="term" value="C:ribonucleoprotein complex"/>
    <property type="evidence" value="ECO:0007669"/>
    <property type="project" value="UniProtKB-KW"/>
</dbReference>
<dbReference type="InterPro" id="IPR038661">
    <property type="entry name" value="Ribosomal_eL33_sf"/>
</dbReference>
<accession>A0A1E4TLY8</accession>
<dbReference type="GO" id="GO:0005840">
    <property type="term" value="C:ribosome"/>
    <property type="evidence" value="ECO:0007669"/>
    <property type="project" value="UniProtKB-KW"/>
</dbReference>
<dbReference type="GO" id="GO:0003735">
    <property type="term" value="F:structural constituent of ribosome"/>
    <property type="evidence" value="ECO:0007669"/>
    <property type="project" value="InterPro"/>
</dbReference>
<evidence type="ECO:0000256" key="2">
    <source>
        <dbReference type="ARBA" id="ARBA00022980"/>
    </source>
</evidence>
<evidence type="ECO:0000313" key="4">
    <source>
        <dbReference type="EMBL" id="ODV92658.1"/>
    </source>
</evidence>
<dbReference type="EMBL" id="KV453841">
    <property type="protein sequence ID" value="ODV92658.1"/>
    <property type="molecule type" value="Genomic_DNA"/>
</dbReference>
<comment type="similarity">
    <text evidence="1">Belongs to the eukaryotic ribosomal protein eL33 family.</text>
</comment>
<dbReference type="Gene3D" id="2.40.10.190">
    <property type="entry name" value="translation elongation factor selb, chain A, domain 4"/>
    <property type="match status" value="1"/>
</dbReference>
<reference evidence="5" key="1">
    <citation type="submission" date="2016-02" db="EMBL/GenBank/DDBJ databases">
        <title>Comparative genomics of biotechnologically important yeasts.</title>
        <authorList>
            <consortium name="DOE Joint Genome Institute"/>
            <person name="Riley R."/>
            <person name="Haridas S."/>
            <person name="Wolfe K.H."/>
            <person name="Lopes M.R."/>
            <person name="Hittinger C.T."/>
            <person name="Goker M."/>
            <person name="Salamov A."/>
            <person name="Wisecaver J."/>
            <person name="Long T.M."/>
            <person name="Aerts A.L."/>
            <person name="Barry K."/>
            <person name="Choi C."/>
            <person name="Clum A."/>
            <person name="Coughlan A.Y."/>
            <person name="Deshpande S."/>
            <person name="Douglass A.P."/>
            <person name="Hanson S.J."/>
            <person name="Klenk H.-P."/>
            <person name="Labutti K."/>
            <person name="Lapidus A."/>
            <person name="Lindquist E."/>
            <person name="Lipzen A."/>
            <person name="Meier-Kolthoff J.P."/>
            <person name="Ohm R.A."/>
            <person name="Otillar R.P."/>
            <person name="Pangilinan J."/>
            <person name="Peng Y."/>
            <person name="Rokas A."/>
            <person name="Rosa C.A."/>
            <person name="Scheuner C."/>
            <person name="Sibirny A.A."/>
            <person name="Slot J.C."/>
            <person name="Stielow J.B."/>
            <person name="Sun H."/>
            <person name="Kurtzman C.P."/>
            <person name="Blackwell M."/>
            <person name="Jeffries T.W."/>
            <person name="Grigoriev I.V."/>
        </authorList>
    </citation>
    <scope>NUCLEOTIDE SEQUENCE [LARGE SCALE GENOMIC DNA]</scope>
    <source>
        <strain evidence="5">NRRL Y-17796</strain>
    </source>
</reference>
<dbReference type="InterPro" id="IPR001780">
    <property type="entry name" value="Ribosomal_eL33"/>
</dbReference>
<dbReference type="FunFam" id="2.40.10.190:FF:000001">
    <property type="entry name" value="60S ribosomal protein L35a"/>
    <property type="match status" value="1"/>
</dbReference>
<dbReference type="Proteomes" id="UP000095023">
    <property type="component" value="Unassembled WGS sequence"/>
</dbReference>
<evidence type="ECO:0008006" key="6">
    <source>
        <dbReference type="Google" id="ProtNLM"/>
    </source>
</evidence>
<evidence type="ECO:0000256" key="3">
    <source>
        <dbReference type="ARBA" id="ARBA00023274"/>
    </source>
</evidence>
<gene>
    <name evidence="4" type="ORF">CANCADRAFT_30753</name>
</gene>
<dbReference type="HAMAP" id="MF_00573">
    <property type="entry name" value="Ribosomal_eL33"/>
    <property type="match status" value="1"/>
</dbReference>
<dbReference type="PANTHER" id="PTHR10902">
    <property type="entry name" value="60S RIBOSOMAL PROTEIN L35A"/>
    <property type="match status" value="1"/>
</dbReference>
<sequence>MSEPKLYVSGKHLSYRRGKSLQYPNVSLLRLDGVSSAEEAQFYLGKRVVFIYRTKGSSGSRVKFIWGRIARTHGKSGVVRARFRSNLPPVSFGAKVRVMLYPSNI</sequence>
<evidence type="ECO:0000256" key="1">
    <source>
        <dbReference type="ARBA" id="ARBA00009269"/>
    </source>
</evidence>
<dbReference type="OrthoDB" id="1166329at2759"/>
<keyword evidence="3" id="KW-0687">Ribonucleoprotein</keyword>
<protein>
    <recommendedName>
        <fullName evidence="6">Ribosomal protein L35Ae</fullName>
    </recommendedName>
</protein>
<proteinExistence type="inferred from homology"/>
<dbReference type="SUPFAM" id="SSF50447">
    <property type="entry name" value="Translation proteins"/>
    <property type="match status" value="1"/>
</dbReference>